<keyword evidence="4" id="KW-0653">Protein transport</keyword>
<evidence type="ECO:0000256" key="2">
    <source>
        <dbReference type="ARBA" id="ARBA00022448"/>
    </source>
</evidence>
<organism evidence="9 10">
    <name type="scientific">Streptomyces vastus</name>
    <dbReference type="NCBI Taxonomy" id="285451"/>
    <lineage>
        <taxon>Bacteria</taxon>
        <taxon>Bacillati</taxon>
        <taxon>Actinomycetota</taxon>
        <taxon>Actinomycetes</taxon>
        <taxon>Kitasatosporales</taxon>
        <taxon>Streptomycetaceae</taxon>
        <taxon>Streptomyces</taxon>
    </lineage>
</organism>
<accession>A0ABP6CZN2</accession>
<feature type="compositionally biased region" description="Basic and acidic residues" evidence="8">
    <location>
        <begin position="64"/>
        <end position="73"/>
    </location>
</feature>
<evidence type="ECO:0000256" key="3">
    <source>
        <dbReference type="ARBA" id="ARBA00022692"/>
    </source>
</evidence>
<evidence type="ECO:0000313" key="9">
    <source>
        <dbReference type="EMBL" id="GAA2632013.1"/>
    </source>
</evidence>
<proteinExistence type="predicted"/>
<gene>
    <name evidence="9" type="ORF">GCM10010307_24970</name>
</gene>
<reference evidence="10" key="1">
    <citation type="journal article" date="2019" name="Int. J. Syst. Evol. Microbiol.">
        <title>The Global Catalogue of Microorganisms (GCM) 10K type strain sequencing project: providing services to taxonomists for standard genome sequencing and annotation.</title>
        <authorList>
            <consortium name="The Broad Institute Genomics Platform"/>
            <consortium name="The Broad Institute Genome Sequencing Center for Infectious Disease"/>
            <person name="Wu L."/>
            <person name="Ma J."/>
        </authorList>
    </citation>
    <scope>NUCLEOTIDE SEQUENCE [LARGE SCALE GENOMIC DNA]</scope>
    <source>
        <strain evidence="10">JCM 4524</strain>
    </source>
</reference>
<dbReference type="RefSeq" id="WP_344389753.1">
    <property type="nucleotide sequence ID" value="NZ_BAAASJ010000026.1"/>
</dbReference>
<evidence type="ECO:0000256" key="6">
    <source>
        <dbReference type="ARBA" id="ARBA00023010"/>
    </source>
</evidence>
<sequence>MFGLSELALILLVVVVVGIKKLPELTRSAGKAARIFKSEAKALKEQDSSVAPSGPGRVVPGATAEREDPSSRP</sequence>
<keyword evidence="2" id="KW-0813">Transport</keyword>
<keyword evidence="5" id="KW-1133">Transmembrane helix</keyword>
<keyword evidence="3" id="KW-0812">Transmembrane</keyword>
<evidence type="ECO:0000256" key="1">
    <source>
        <dbReference type="ARBA" id="ARBA00004167"/>
    </source>
</evidence>
<protein>
    <submittedName>
        <fullName evidence="9">Twin-arginine translocase TatA/TatE family subunit</fullName>
    </submittedName>
</protein>
<dbReference type="InterPro" id="IPR003369">
    <property type="entry name" value="TatA/B/E"/>
</dbReference>
<keyword evidence="7" id="KW-0472">Membrane</keyword>
<dbReference type="Proteomes" id="UP001500151">
    <property type="component" value="Unassembled WGS sequence"/>
</dbReference>
<name>A0ABP6CZN2_9ACTN</name>
<dbReference type="Pfam" id="PF02416">
    <property type="entry name" value="TatA_B_E"/>
    <property type="match status" value="1"/>
</dbReference>
<comment type="subcellular location">
    <subcellularLocation>
        <location evidence="1">Membrane</location>
        <topology evidence="1">Single-pass membrane protein</topology>
    </subcellularLocation>
</comment>
<keyword evidence="6" id="KW-0811">Translocation</keyword>
<evidence type="ECO:0000256" key="7">
    <source>
        <dbReference type="ARBA" id="ARBA00023136"/>
    </source>
</evidence>
<evidence type="ECO:0000313" key="10">
    <source>
        <dbReference type="Proteomes" id="UP001500151"/>
    </source>
</evidence>
<evidence type="ECO:0000256" key="5">
    <source>
        <dbReference type="ARBA" id="ARBA00022989"/>
    </source>
</evidence>
<dbReference type="Gene3D" id="1.20.5.3310">
    <property type="match status" value="1"/>
</dbReference>
<evidence type="ECO:0000256" key="8">
    <source>
        <dbReference type="SAM" id="MobiDB-lite"/>
    </source>
</evidence>
<feature type="region of interest" description="Disordered" evidence="8">
    <location>
        <begin position="42"/>
        <end position="73"/>
    </location>
</feature>
<keyword evidence="10" id="KW-1185">Reference proteome</keyword>
<evidence type="ECO:0000256" key="4">
    <source>
        <dbReference type="ARBA" id="ARBA00022927"/>
    </source>
</evidence>
<dbReference type="EMBL" id="BAAASJ010000026">
    <property type="protein sequence ID" value="GAA2632013.1"/>
    <property type="molecule type" value="Genomic_DNA"/>
</dbReference>
<comment type="caution">
    <text evidence="9">The sequence shown here is derived from an EMBL/GenBank/DDBJ whole genome shotgun (WGS) entry which is preliminary data.</text>
</comment>